<comment type="subcellular location">
    <subcellularLocation>
        <location evidence="1">Cell membrane</location>
        <topology evidence="1">Multi-pass membrane protein</topology>
    </subcellularLocation>
</comment>
<evidence type="ECO:0000256" key="4">
    <source>
        <dbReference type="ARBA" id="ARBA00022989"/>
    </source>
</evidence>
<evidence type="ECO:0000256" key="5">
    <source>
        <dbReference type="ARBA" id="ARBA00023136"/>
    </source>
</evidence>
<evidence type="ECO:0000256" key="6">
    <source>
        <dbReference type="SAM" id="Phobius"/>
    </source>
</evidence>
<dbReference type="Pfam" id="PF12698">
    <property type="entry name" value="ABC2_membrane_3"/>
    <property type="match status" value="1"/>
</dbReference>
<evidence type="ECO:0000313" key="8">
    <source>
        <dbReference type="EMBL" id="MFC7391666.1"/>
    </source>
</evidence>
<keyword evidence="2" id="KW-1003">Cell membrane</keyword>
<dbReference type="InterPro" id="IPR051449">
    <property type="entry name" value="ABC-2_transporter_component"/>
</dbReference>
<dbReference type="PANTHER" id="PTHR30294">
    <property type="entry name" value="MEMBRANE COMPONENT OF ABC TRANSPORTER YHHJ-RELATED"/>
    <property type="match status" value="1"/>
</dbReference>
<keyword evidence="5 6" id="KW-0472">Membrane</keyword>
<feature type="transmembrane region" description="Helical" evidence="6">
    <location>
        <begin position="313"/>
        <end position="333"/>
    </location>
</feature>
<keyword evidence="4 6" id="KW-1133">Transmembrane helix</keyword>
<evidence type="ECO:0000256" key="1">
    <source>
        <dbReference type="ARBA" id="ARBA00004651"/>
    </source>
</evidence>
<feature type="transmembrane region" description="Helical" evidence="6">
    <location>
        <begin position="274"/>
        <end position="293"/>
    </location>
</feature>
<feature type="domain" description="ABC-2 type transporter transmembrane" evidence="7">
    <location>
        <begin position="21"/>
        <end position="387"/>
    </location>
</feature>
<dbReference type="EMBL" id="JBHTCO010000002">
    <property type="protein sequence ID" value="MFC7391666.1"/>
    <property type="molecule type" value="Genomic_DNA"/>
</dbReference>
<gene>
    <name evidence="8" type="ORF">ACFQRG_01490</name>
</gene>
<dbReference type="PANTHER" id="PTHR30294:SF29">
    <property type="entry name" value="MULTIDRUG ABC TRANSPORTER PERMEASE YBHS-RELATED"/>
    <property type="match status" value="1"/>
</dbReference>
<organism evidence="8 9">
    <name type="scientific">Scopulibacillus cellulosilyticus</name>
    <dbReference type="NCBI Taxonomy" id="2665665"/>
    <lineage>
        <taxon>Bacteria</taxon>
        <taxon>Bacillati</taxon>
        <taxon>Bacillota</taxon>
        <taxon>Bacilli</taxon>
        <taxon>Bacillales</taxon>
        <taxon>Sporolactobacillaceae</taxon>
        <taxon>Scopulibacillus</taxon>
    </lineage>
</organism>
<dbReference type="InterPro" id="IPR013525">
    <property type="entry name" value="ABC2_TM"/>
</dbReference>
<feature type="transmembrane region" description="Helical" evidence="6">
    <location>
        <begin position="345"/>
        <end position="367"/>
    </location>
</feature>
<proteinExistence type="predicted"/>
<sequence length="417" mass="46660">MNKFWIVFSQTYFSKLKSKPFISTIIISIILIAVMVNLPKITSYFNKNHVEKVAVIDHTHQLFRPLNLQIKKVNKDIKLTPFEKGEAQAKKAVKDGKYKGYLILDKTSEGLPKASYYAMKLSDETVSDQIKQSLQQIKSMMATEQLGLNSQKLAKISAPVDFHKQSLDKGAKTEKEIDQARVLVYILVLLIYMMVVGYGSMIAQEIASEKSSRVMELIVSSVSPGIHMISKVVALALLGLTQYVIFFLTGILAIKLSGSDINEYLHQNIGLNHIPFATLIFAVIFFLLGYFLYATMFAVIGSLVNRLEEVGQAIMPVTMLIMIGFFLAIYGCMGNPESTLVTVTSYIPFFTPMMMFLRVGILSVPFWEWGSGILIMIVSIALLIWIGTRVYKGGVLMYQSSSVFKAMKSALKITKES</sequence>
<evidence type="ECO:0000259" key="7">
    <source>
        <dbReference type="Pfam" id="PF12698"/>
    </source>
</evidence>
<name>A0ABW2PWQ1_9BACL</name>
<feature type="transmembrane region" description="Helical" evidence="6">
    <location>
        <begin position="232"/>
        <end position="254"/>
    </location>
</feature>
<evidence type="ECO:0000256" key="2">
    <source>
        <dbReference type="ARBA" id="ARBA00022475"/>
    </source>
</evidence>
<feature type="transmembrane region" description="Helical" evidence="6">
    <location>
        <begin position="182"/>
        <end position="203"/>
    </location>
</feature>
<comment type="caution">
    <text evidence="8">The sequence shown here is derived from an EMBL/GenBank/DDBJ whole genome shotgun (WGS) entry which is preliminary data.</text>
</comment>
<dbReference type="RefSeq" id="WP_380962905.1">
    <property type="nucleotide sequence ID" value="NZ_JBHTCO010000002.1"/>
</dbReference>
<reference evidence="9" key="1">
    <citation type="journal article" date="2019" name="Int. J. Syst. Evol. Microbiol.">
        <title>The Global Catalogue of Microorganisms (GCM) 10K type strain sequencing project: providing services to taxonomists for standard genome sequencing and annotation.</title>
        <authorList>
            <consortium name="The Broad Institute Genomics Platform"/>
            <consortium name="The Broad Institute Genome Sequencing Center for Infectious Disease"/>
            <person name="Wu L."/>
            <person name="Ma J."/>
        </authorList>
    </citation>
    <scope>NUCLEOTIDE SEQUENCE [LARGE SCALE GENOMIC DNA]</scope>
    <source>
        <strain evidence="9">CGMCC 1.16305</strain>
    </source>
</reference>
<keyword evidence="3 6" id="KW-0812">Transmembrane</keyword>
<feature type="transmembrane region" description="Helical" evidence="6">
    <location>
        <begin position="20"/>
        <end position="38"/>
    </location>
</feature>
<evidence type="ECO:0000256" key="3">
    <source>
        <dbReference type="ARBA" id="ARBA00022692"/>
    </source>
</evidence>
<dbReference type="Proteomes" id="UP001596505">
    <property type="component" value="Unassembled WGS sequence"/>
</dbReference>
<keyword evidence="9" id="KW-1185">Reference proteome</keyword>
<feature type="transmembrane region" description="Helical" evidence="6">
    <location>
        <begin position="373"/>
        <end position="391"/>
    </location>
</feature>
<evidence type="ECO:0000313" key="9">
    <source>
        <dbReference type="Proteomes" id="UP001596505"/>
    </source>
</evidence>
<accession>A0ABW2PWQ1</accession>
<protein>
    <submittedName>
        <fullName evidence="8">ABC transporter permease</fullName>
    </submittedName>
</protein>